<dbReference type="Proteomes" id="UP000199501">
    <property type="component" value="Unassembled WGS sequence"/>
</dbReference>
<keyword evidence="2" id="KW-1185">Reference proteome</keyword>
<gene>
    <name evidence="1" type="ORF">SAMN05216174_101197</name>
</gene>
<organism evidence="1 2">
    <name type="scientific">Actinokineospora iranica</name>
    <dbReference type="NCBI Taxonomy" id="1271860"/>
    <lineage>
        <taxon>Bacteria</taxon>
        <taxon>Bacillati</taxon>
        <taxon>Actinomycetota</taxon>
        <taxon>Actinomycetes</taxon>
        <taxon>Pseudonocardiales</taxon>
        <taxon>Pseudonocardiaceae</taxon>
        <taxon>Actinokineospora</taxon>
    </lineage>
</organism>
<reference evidence="2" key="1">
    <citation type="submission" date="2016-10" db="EMBL/GenBank/DDBJ databases">
        <authorList>
            <person name="Varghese N."/>
            <person name="Submissions S."/>
        </authorList>
    </citation>
    <scope>NUCLEOTIDE SEQUENCE [LARGE SCALE GENOMIC DNA]</scope>
    <source>
        <strain evidence="2">IBRC-M 10403</strain>
    </source>
</reference>
<proteinExistence type="predicted"/>
<evidence type="ECO:0000313" key="1">
    <source>
        <dbReference type="EMBL" id="SDC12718.1"/>
    </source>
</evidence>
<dbReference type="SUPFAM" id="SSF46785">
    <property type="entry name" value="Winged helix' DNA-binding domain"/>
    <property type="match status" value="1"/>
</dbReference>
<evidence type="ECO:0000313" key="2">
    <source>
        <dbReference type="Proteomes" id="UP000199501"/>
    </source>
</evidence>
<dbReference type="AlphaFoldDB" id="A0A1G6J1R0"/>
<dbReference type="STRING" id="1271860.SAMN05216174_101197"/>
<accession>A0A1G6J1R0</accession>
<name>A0A1G6J1R0_9PSEU</name>
<sequence length="163" mass="17285">MAKQHGVGLGIVREAVTRLAEQGLVVAEPQLGFRVPLLSLADLTSVRVDIETLALRRSIAHGGLAWVSRVVAARHIVERVRKTRVDGRGRHLTVACSRRDSGGFARRGCDEGLPCDDLRQTGEPLVAVVGNRGAGDVQSSGQYRGVQPVAAARAQDVGHARGG</sequence>
<dbReference type="EMBL" id="FMZZ01000001">
    <property type="protein sequence ID" value="SDC12718.1"/>
    <property type="molecule type" value="Genomic_DNA"/>
</dbReference>
<dbReference type="Gene3D" id="1.10.10.10">
    <property type="entry name" value="Winged helix-like DNA-binding domain superfamily/Winged helix DNA-binding domain"/>
    <property type="match status" value="1"/>
</dbReference>
<dbReference type="InterPro" id="IPR036388">
    <property type="entry name" value="WH-like_DNA-bd_sf"/>
</dbReference>
<dbReference type="InterPro" id="IPR036390">
    <property type="entry name" value="WH_DNA-bd_sf"/>
</dbReference>
<protein>
    <submittedName>
        <fullName evidence="1">Regulatory protein, gntR family</fullName>
    </submittedName>
</protein>